<evidence type="ECO:0000313" key="2">
    <source>
        <dbReference type="Proteomes" id="UP001183390"/>
    </source>
</evidence>
<accession>A0ABU2M2W4</accession>
<organism evidence="1 2">
    <name type="scientific">Nocardiopsis lambiniae</name>
    <dbReference type="NCBI Taxonomy" id="3075539"/>
    <lineage>
        <taxon>Bacteria</taxon>
        <taxon>Bacillati</taxon>
        <taxon>Actinomycetota</taxon>
        <taxon>Actinomycetes</taxon>
        <taxon>Streptosporangiales</taxon>
        <taxon>Nocardiopsidaceae</taxon>
        <taxon>Nocardiopsis</taxon>
    </lineage>
</organism>
<sequence>MSNWERVTLLFANGARPLAQKNALSFADLLRANRFPPSMFQAYEVPGEEINQPSWPGEMLSRYWDKRSDT</sequence>
<dbReference type="Proteomes" id="UP001183390">
    <property type="component" value="Unassembled WGS sequence"/>
</dbReference>
<comment type="caution">
    <text evidence="1">The sequence shown here is derived from an EMBL/GenBank/DDBJ whole genome shotgun (WGS) entry which is preliminary data.</text>
</comment>
<keyword evidence="2" id="KW-1185">Reference proteome</keyword>
<dbReference type="EMBL" id="JAVREP010000001">
    <property type="protein sequence ID" value="MDT0326980.1"/>
    <property type="molecule type" value="Genomic_DNA"/>
</dbReference>
<proteinExistence type="predicted"/>
<reference evidence="2" key="1">
    <citation type="submission" date="2023-07" db="EMBL/GenBank/DDBJ databases">
        <title>30 novel species of actinomycetes from the DSMZ collection.</title>
        <authorList>
            <person name="Nouioui I."/>
        </authorList>
    </citation>
    <scope>NUCLEOTIDE SEQUENCE [LARGE SCALE GENOMIC DNA]</scope>
    <source>
        <strain evidence="2">DSM 44743</strain>
    </source>
</reference>
<gene>
    <name evidence="1" type="ORF">RM479_00980</name>
</gene>
<evidence type="ECO:0000313" key="1">
    <source>
        <dbReference type="EMBL" id="MDT0326980.1"/>
    </source>
</evidence>
<name>A0ABU2M2W4_9ACTN</name>
<protein>
    <submittedName>
        <fullName evidence="1">Uncharacterized protein</fullName>
    </submittedName>
</protein>
<dbReference type="RefSeq" id="WP_311509766.1">
    <property type="nucleotide sequence ID" value="NZ_JAVREP010000001.1"/>
</dbReference>